<accession>A0AAV4DGG9</accession>
<organism evidence="4 5">
    <name type="scientific">Plakobranchus ocellatus</name>
    <dbReference type="NCBI Taxonomy" id="259542"/>
    <lineage>
        <taxon>Eukaryota</taxon>
        <taxon>Metazoa</taxon>
        <taxon>Spiralia</taxon>
        <taxon>Lophotrochozoa</taxon>
        <taxon>Mollusca</taxon>
        <taxon>Gastropoda</taxon>
        <taxon>Heterobranchia</taxon>
        <taxon>Euthyneura</taxon>
        <taxon>Panpulmonata</taxon>
        <taxon>Sacoglossa</taxon>
        <taxon>Placobranchoidea</taxon>
        <taxon>Plakobranchidae</taxon>
        <taxon>Plakobranchus</taxon>
    </lineage>
</organism>
<name>A0AAV4DGG9_9GAST</name>
<gene>
    <name evidence="4" type="ORF">PoB_006974500</name>
</gene>
<dbReference type="InterPro" id="IPR001878">
    <property type="entry name" value="Znf_CCHC"/>
</dbReference>
<dbReference type="GO" id="GO:0003676">
    <property type="term" value="F:nucleic acid binding"/>
    <property type="evidence" value="ECO:0007669"/>
    <property type="project" value="InterPro"/>
</dbReference>
<comment type="caution">
    <text evidence="4">The sequence shown here is derived from an EMBL/GenBank/DDBJ whole genome shotgun (WGS) entry which is preliminary data.</text>
</comment>
<reference evidence="4 5" key="1">
    <citation type="journal article" date="2021" name="Elife">
        <title>Chloroplast acquisition without the gene transfer in kleptoplastic sea slugs, Plakobranchus ocellatus.</title>
        <authorList>
            <person name="Maeda T."/>
            <person name="Takahashi S."/>
            <person name="Yoshida T."/>
            <person name="Shimamura S."/>
            <person name="Takaki Y."/>
            <person name="Nagai Y."/>
            <person name="Toyoda A."/>
            <person name="Suzuki Y."/>
            <person name="Arimoto A."/>
            <person name="Ishii H."/>
            <person name="Satoh N."/>
            <person name="Nishiyama T."/>
            <person name="Hasebe M."/>
            <person name="Maruyama T."/>
            <person name="Minagawa J."/>
            <person name="Obokata J."/>
            <person name="Shigenobu S."/>
        </authorList>
    </citation>
    <scope>NUCLEOTIDE SEQUENCE [LARGE SCALE GENOMIC DNA]</scope>
</reference>
<dbReference type="PROSITE" id="PS50158">
    <property type="entry name" value="ZF_CCHC"/>
    <property type="match status" value="1"/>
</dbReference>
<dbReference type="GO" id="GO:0008270">
    <property type="term" value="F:zinc ion binding"/>
    <property type="evidence" value="ECO:0007669"/>
    <property type="project" value="UniProtKB-KW"/>
</dbReference>
<keyword evidence="1" id="KW-0862">Zinc</keyword>
<dbReference type="Proteomes" id="UP000735302">
    <property type="component" value="Unassembled WGS sequence"/>
</dbReference>
<feature type="domain" description="CCHC-type" evidence="3">
    <location>
        <begin position="103"/>
        <end position="118"/>
    </location>
</feature>
<dbReference type="AlphaFoldDB" id="A0AAV4DGG9"/>
<dbReference type="InterPro" id="IPR036875">
    <property type="entry name" value="Znf_CCHC_sf"/>
</dbReference>
<evidence type="ECO:0000313" key="5">
    <source>
        <dbReference type="Proteomes" id="UP000735302"/>
    </source>
</evidence>
<keyword evidence="1" id="KW-0863">Zinc-finger</keyword>
<dbReference type="Gene3D" id="4.10.60.10">
    <property type="entry name" value="Zinc finger, CCHC-type"/>
    <property type="match status" value="1"/>
</dbReference>
<sequence length="151" mass="17234">MNRYGKDLQLFLKERKPTNTNDLVELAEKYKEAHRTVAAFSKTPSLATTGRPSSQNTMPEKTNIHPQRPTINVRCHKYLKPGHLEKNYLAKPQAAVVLSGVQCHYCHKHGHMKMNCPEKKKSDGNQHRNIVATIITEPSGRGSRRRTQPWP</sequence>
<evidence type="ECO:0000256" key="2">
    <source>
        <dbReference type="SAM" id="MobiDB-lite"/>
    </source>
</evidence>
<protein>
    <recommendedName>
        <fullName evidence="3">CCHC-type domain-containing protein</fullName>
    </recommendedName>
</protein>
<evidence type="ECO:0000313" key="4">
    <source>
        <dbReference type="EMBL" id="GFO43240.1"/>
    </source>
</evidence>
<dbReference type="EMBL" id="BLXT01007857">
    <property type="protein sequence ID" value="GFO43240.1"/>
    <property type="molecule type" value="Genomic_DNA"/>
</dbReference>
<keyword evidence="5" id="KW-1185">Reference proteome</keyword>
<keyword evidence="1" id="KW-0479">Metal-binding</keyword>
<proteinExistence type="predicted"/>
<feature type="compositionally biased region" description="Polar residues" evidence="2">
    <location>
        <begin position="45"/>
        <end position="60"/>
    </location>
</feature>
<evidence type="ECO:0000256" key="1">
    <source>
        <dbReference type="PROSITE-ProRule" id="PRU00047"/>
    </source>
</evidence>
<dbReference type="SUPFAM" id="SSF57756">
    <property type="entry name" value="Retrovirus zinc finger-like domains"/>
    <property type="match status" value="1"/>
</dbReference>
<feature type="region of interest" description="Disordered" evidence="2">
    <location>
        <begin position="45"/>
        <end position="66"/>
    </location>
</feature>
<evidence type="ECO:0000259" key="3">
    <source>
        <dbReference type="PROSITE" id="PS50158"/>
    </source>
</evidence>